<comment type="caution">
    <text evidence="6">The sequence shown here is derived from an EMBL/GenBank/DDBJ whole genome shotgun (WGS) entry which is preliminary data.</text>
</comment>
<dbReference type="InterPro" id="IPR002821">
    <property type="entry name" value="Hydantoinase_A"/>
</dbReference>
<dbReference type="PANTHER" id="PTHR11365:SF10">
    <property type="entry name" value="HYDANTOINASE_OXOPROLINASE"/>
    <property type="match status" value="1"/>
</dbReference>
<feature type="domain" description="Hydantoinase A/oxoprolinase" evidence="2">
    <location>
        <begin position="217"/>
        <end position="299"/>
    </location>
</feature>
<proteinExistence type="predicted"/>
<evidence type="ECO:0000259" key="2">
    <source>
        <dbReference type="Pfam" id="PF01968"/>
    </source>
</evidence>
<dbReference type="Pfam" id="PF06032">
    <property type="entry name" value="S-Me-THD_N"/>
    <property type="match status" value="1"/>
</dbReference>
<evidence type="ECO:0000259" key="3">
    <source>
        <dbReference type="Pfam" id="PF05378"/>
    </source>
</evidence>
<feature type="domain" description="S-Me-THD-like C-terminal" evidence="5">
    <location>
        <begin position="834"/>
        <end position="1044"/>
    </location>
</feature>
<dbReference type="RefSeq" id="XP_030989378.1">
    <property type="nucleotide sequence ID" value="XM_031133308.1"/>
</dbReference>
<dbReference type="InParanoid" id="A0A507AKV2"/>
<evidence type="ECO:0008006" key="8">
    <source>
        <dbReference type="Google" id="ProtNLM"/>
    </source>
</evidence>
<dbReference type="Pfam" id="PF01968">
    <property type="entry name" value="Hydantoinase_A"/>
    <property type="match status" value="2"/>
</dbReference>
<name>A0A507AKV2_9PEZI</name>
<dbReference type="InterPro" id="IPR048350">
    <property type="entry name" value="S-Me-THD-like_C"/>
</dbReference>
<dbReference type="Gene3D" id="3.40.1610.10">
    <property type="entry name" value="CV3147-like domain"/>
    <property type="match status" value="1"/>
</dbReference>
<gene>
    <name evidence="6" type="ORF">E0L32_010665</name>
</gene>
<dbReference type="Gene3D" id="2.40.390.10">
    <property type="entry name" value="CV3147-like"/>
    <property type="match status" value="1"/>
</dbReference>
<feature type="region of interest" description="Disordered" evidence="1">
    <location>
        <begin position="602"/>
        <end position="643"/>
    </location>
</feature>
<organism evidence="6 7">
    <name type="scientific">Thyridium curvatum</name>
    <dbReference type="NCBI Taxonomy" id="1093900"/>
    <lineage>
        <taxon>Eukaryota</taxon>
        <taxon>Fungi</taxon>
        <taxon>Dikarya</taxon>
        <taxon>Ascomycota</taxon>
        <taxon>Pezizomycotina</taxon>
        <taxon>Sordariomycetes</taxon>
        <taxon>Sordariomycetidae</taxon>
        <taxon>Thyridiales</taxon>
        <taxon>Thyridiaceae</taxon>
        <taxon>Thyridium</taxon>
    </lineage>
</organism>
<dbReference type="EMBL" id="SKBQ01000088">
    <property type="protein sequence ID" value="TPX07667.1"/>
    <property type="molecule type" value="Genomic_DNA"/>
</dbReference>
<dbReference type="InterPro" id="IPR010318">
    <property type="entry name" value="S-Me-THD_N"/>
</dbReference>
<dbReference type="OrthoDB" id="5404895at2759"/>
<evidence type="ECO:0000259" key="5">
    <source>
        <dbReference type="Pfam" id="PF20906"/>
    </source>
</evidence>
<feature type="domain" description="S-Me-THD N-terminal" evidence="4">
    <location>
        <begin position="671"/>
        <end position="829"/>
    </location>
</feature>
<dbReference type="InterPro" id="IPR024071">
    <property type="entry name" value="S-Me-THD_C_sf"/>
</dbReference>
<feature type="compositionally biased region" description="Gly residues" evidence="1">
    <location>
        <begin position="304"/>
        <end position="314"/>
    </location>
</feature>
<dbReference type="SUPFAM" id="SSF160991">
    <property type="entry name" value="CV3147-like"/>
    <property type="match status" value="1"/>
</dbReference>
<evidence type="ECO:0000313" key="7">
    <source>
        <dbReference type="Proteomes" id="UP000319257"/>
    </source>
</evidence>
<dbReference type="PANTHER" id="PTHR11365">
    <property type="entry name" value="5-OXOPROLINASE RELATED"/>
    <property type="match status" value="1"/>
</dbReference>
<evidence type="ECO:0000256" key="1">
    <source>
        <dbReference type="SAM" id="MobiDB-lite"/>
    </source>
</evidence>
<feature type="compositionally biased region" description="Basic and acidic residues" evidence="1">
    <location>
        <begin position="315"/>
        <end position="326"/>
    </location>
</feature>
<dbReference type="Proteomes" id="UP000319257">
    <property type="component" value="Unassembled WGS sequence"/>
</dbReference>
<dbReference type="InterPro" id="IPR045079">
    <property type="entry name" value="Oxoprolinase-like"/>
</dbReference>
<dbReference type="GeneID" id="41978112"/>
<feature type="region of interest" description="Disordered" evidence="1">
    <location>
        <begin position="303"/>
        <end position="329"/>
    </location>
</feature>
<accession>A0A507AKV2</accession>
<evidence type="ECO:0000313" key="6">
    <source>
        <dbReference type="EMBL" id="TPX07667.1"/>
    </source>
</evidence>
<feature type="domain" description="Hydantoinase/oxoprolinase N-terminal" evidence="3">
    <location>
        <begin position="3"/>
        <end position="187"/>
    </location>
</feature>
<dbReference type="InterPro" id="IPR027479">
    <property type="entry name" value="S-Me-THD_N_sf"/>
</dbReference>
<evidence type="ECO:0000259" key="4">
    <source>
        <dbReference type="Pfam" id="PF06032"/>
    </source>
</evidence>
<dbReference type="GO" id="GO:0016787">
    <property type="term" value="F:hydrolase activity"/>
    <property type="evidence" value="ECO:0007669"/>
    <property type="project" value="InterPro"/>
</dbReference>
<dbReference type="Pfam" id="PF20906">
    <property type="entry name" value="S-Me-THD_C"/>
    <property type="match status" value="1"/>
</dbReference>
<dbReference type="InterPro" id="IPR043129">
    <property type="entry name" value="ATPase_NBD"/>
</dbReference>
<feature type="domain" description="Hydantoinase A/oxoprolinase" evidence="2">
    <location>
        <begin position="330"/>
        <end position="435"/>
    </location>
</feature>
<protein>
    <recommendedName>
        <fullName evidence="8">Hydantoinase</fullName>
    </recommendedName>
</protein>
<keyword evidence="7" id="KW-1185">Reference proteome</keyword>
<dbReference type="AlphaFoldDB" id="A0A507AKV2"/>
<sequence>MYRIGVDVGGTNTDAALLDVTALDSPGRGVLASHKSSTTPDITSGIEAAIAAVLRQSGVAADQDKLSRLLSVTVGTTHFINALVEADARRLARVAVVRLCGPFTREIPPLSDFPVGLRRVLDGGVTYLGGGLEIDGREIAPLDEEAVRAAARDIARSGVRAVALVGVFASMDHAGAHERRCREVMLEAVAAEGLLAPGEEFDVVCSGEVGGPGLLERENATVLNAAVLRTARRAIAGFRRAMARLGLAACPLYLSQNDGTLIEAAAAAEFPIKTFASGPTNSMTGAAFLAGLDKPHSVVVAEGALGGGGGGGQEKQGEEGGGERGEPPPQVLVVDIGGTTTDVCALLPSGFPRQAPGFVEVGGVRTAFSMPEVKSIGLGGGSKVVVAADEAAGEVEVEVGPASVGHYLTTQARVFGGPTLTATDIAVATGKVTEQLGDASLVADLPPRVVSKARLRIKKMLEAVVDEMKVSAAPVHVLLVGGGSVLLAAVDGDGDGGEQELEGVARCVRPLHHGAANAVGAAIARVAGEVDRMEILEGRDERAVLAEACAEAVERAVARGADRRTVQIVDVAKVPLQYVSNRATRIQVRAVGKLAVPDAASLAERQRQQQQQPGDARESAAVDLNDDDEPEGDKVPVPDALEPSCRPSLRVDLDAYRPEVRGGVWYPSEVDLELIGTGAGVLGTGGGGPTHHEFLKSVDALRRAGPGKMRVVDPSALRDADLVAFGAWYGAPSVSSERISGGNEMSLGIDTLTKIMGIESVAGIVSDEIGGQNGLSAFPTSVKYGIPVVDADGMGRAYPTMYHTTMYVYDQPICPVVLTDGRDNCSVVMNGESPARIETMLRTTAVELGLSCAVCARPLPGKVIKELAIPNTVSQAWYLGRAVHAARKNKTSYVDAIFDINPGKLLFTGKIADVQRDIGRGYTMGSVLIAPLSSDEREGAGAGKVAALAPSNPRMQHMFIPFQNEYLYAAFTDENGSAEGREVACTVPDLISILGQDGEAIGSQELRYGLRVNVIAMPAHPLWKMEKGLKVGGPENFKLDMPFVGVGEYTNPKSVIREFGSGV</sequence>
<dbReference type="Pfam" id="PF05378">
    <property type="entry name" value="Hydant_A_N"/>
    <property type="match status" value="1"/>
</dbReference>
<dbReference type="SUPFAM" id="SSF53067">
    <property type="entry name" value="Actin-like ATPase domain"/>
    <property type="match status" value="2"/>
</dbReference>
<dbReference type="InterPro" id="IPR008040">
    <property type="entry name" value="Hydant_A_N"/>
</dbReference>
<reference evidence="6 7" key="1">
    <citation type="submission" date="2019-06" db="EMBL/GenBank/DDBJ databases">
        <title>Draft genome sequence of the filamentous fungus Phialemoniopsis curvata isolated from diesel fuel.</title>
        <authorList>
            <person name="Varaljay V.A."/>
            <person name="Lyon W.J."/>
            <person name="Crouch A.L."/>
            <person name="Drake C.E."/>
            <person name="Hollomon J.M."/>
            <person name="Nadeau L.J."/>
            <person name="Nunn H.S."/>
            <person name="Stevenson B.S."/>
            <person name="Bojanowski C.L."/>
            <person name="Crookes-Goodson W.J."/>
        </authorList>
    </citation>
    <scope>NUCLEOTIDE SEQUENCE [LARGE SCALE GENOMIC DNA]</scope>
    <source>
        <strain evidence="6 7">D216</strain>
    </source>
</reference>